<dbReference type="Pfam" id="PF22636">
    <property type="entry name" value="FlK"/>
    <property type="match status" value="1"/>
</dbReference>
<feature type="domain" description="Fluoroacetyl-CoA-specific thioesterase-like" evidence="1">
    <location>
        <begin position="17"/>
        <end position="119"/>
    </location>
</feature>
<evidence type="ECO:0000313" key="3">
    <source>
        <dbReference type="Proteomes" id="UP000707138"/>
    </source>
</evidence>
<evidence type="ECO:0000313" key="2">
    <source>
        <dbReference type="EMBL" id="MBM6913430.1"/>
    </source>
</evidence>
<dbReference type="Proteomes" id="UP000707138">
    <property type="component" value="Unassembled WGS sequence"/>
</dbReference>
<dbReference type="PANTHER" id="PTHR36934">
    <property type="entry name" value="BLR0278 PROTEIN"/>
    <property type="match status" value="1"/>
</dbReference>
<gene>
    <name evidence="2" type="ORF">H6A01_08895</name>
</gene>
<dbReference type="EMBL" id="JACJLA010000020">
    <property type="protein sequence ID" value="MBM6913430.1"/>
    <property type="molecule type" value="Genomic_DNA"/>
</dbReference>
<dbReference type="InterPro" id="IPR054485">
    <property type="entry name" value="FlK-like_dom"/>
</dbReference>
<sequence length="128" mass="13427">MAKEISVGTVGTAEVAVTAVNTADVMGSGTLPVFATPAMCALMEKAAVRAVEDFMEDGESTVGIKLAISHDAPSPLGAEITATATITAVEGRKVSFAVEAREGDRIIGKGTHERFIIDCERFMNKLKK</sequence>
<protein>
    <submittedName>
        <fullName evidence="2">Thioesterase family protein</fullName>
    </submittedName>
</protein>
<dbReference type="RefSeq" id="WP_038154961.1">
    <property type="nucleotide sequence ID" value="NZ_CAUGKU010000016.1"/>
</dbReference>
<dbReference type="SUPFAM" id="SSF54637">
    <property type="entry name" value="Thioesterase/thiol ester dehydrase-isomerase"/>
    <property type="match status" value="1"/>
</dbReference>
<dbReference type="PIRSF" id="PIRSF014972">
    <property type="entry name" value="FlK"/>
    <property type="match status" value="1"/>
</dbReference>
<comment type="caution">
    <text evidence="2">The sequence shown here is derived from an EMBL/GenBank/DDBJ whole genome shotgun (WGS) entry which is preliminary data.</text>
</comment>
<evidence type="ECO:0000259" key="1">
    <source>
        <dbReference type="Pfam" id="PF22636"/>
    </source>
</evidence>
<dbReference type="InterPro" id="IPR029069">
    <property type="entry name" value="HotDog_dom_sf"/>
</dbReference>
<keyword evidence="3" id="KW-1185">Reference proteome</keyword>
<dbReference type="InterPro" id="IPR025540">
    <property type="entry name" value="FlK"/>
</dbReference>
<organism evidence="2 3">
    <name type="scientific">Veillonella magna</name>
    <dbReference type="NCBI Taxonomy" id="464322"/>
    <lineage>
        <taxon>Bacteria</taxon>
        <taxon>Bacillati</taxon>
        <taxon>Bacillota</taxon>
        <taxon>Negativicutes</taxon>
        <taxon>Veillonellales</taxon>
        <taxon>Veillonellaceae</taxon>
        <taxon>Veillonella</taxon>
    </lineage>
</organism>
<reference evidence="2 3" key="1">
    <citation type="journal article" date="2021" name="Sci. Rep.">
        <title>The distribution of antibiotic resistance genes in chicken gut microbiota commensals.</title>
        <authorList>
            <person name="Juricova H."/>
            <person name="Matiasovicova J."/>
            <person name="Kubasova T."/>
            <person name="Cejkova D."/>
            <person name="Rychlik I."/>
        </authorList>
    </citation>
    <scope>NUCLEOTIDE SEQUENCE [LARGE SCALE GENOMIC DNA]</scope>
    <source>
        <strain evidence="2 3">An537</strain>
    </source>
</reference>
<name>A0ABS2GHX0_9FIRM</name>
<accession>A0ABS2GHX0</accession>
<dbReference type="PANTHER" id="PTHR36934:SF1">
    <property type="entry name" value="THIOESTERASE DOMAIN-CONTAINING PROTEIN"/>
    <property type="match status" value="1"/>
</dbReference>
<dbReference type="Gene3D" id="3.10.129.10">
    <property type="entry name" value="Hotdog Thioesterase"/>
    <property type="match status" value="1"/>
</dbReference>
<proteinExistence type="predicted"/>